<comment type="caution">
    <text evidence="1">The sequence shown here is derived from an EMBL/GenBank/DDBJ whole genome shotgun (WGS) entry which is preliminary data.</text>
</comment>
<keyword evidence="2" id="KW-1185">Reference proteome</keyword>
<proteinExistence type="predicted"/>
<name>A0ABD2YM72_9GENT</name>
<dbReference type="EMBL" id="JBJUIK010000013">
    <property type="protein sequence ID" value="KAL3507054.1"/>
    <property type="molecule type" value="Genomic_DNA"/>
</dbReference>
<dbReference type="AlphaFoldDB" id="A0ABD2YM72"/>
<reference evidence="1 2" key="1">
    <citation type="submission" date="2024-11" db="EMBL/GenBank/DDBJ databases">
        <title>A near-complete genome assembly of Cinchona calisaya.</title>
        <authorList>
            <person name="Lian D.C."/>
            <person name="Zhao X.W."/>
            <person name="Wei L."/>
        </authorList>
    </citation>
    <scope>NUCLEOTIDE SEQUENCE [LARGE SCALE GENOMIC DNA]</scope>
    <source>
        <tissue evidence="1">Nenye</tissue>
    </source>
</reference>
<protein>
    <submittedName>
        <fullName evidence="1">Uncharacterized protein</fullName>
    </submittedName>
</protein>
<sequence length="98" mass="11486">MGKGDRDEEVLDLIREEAIGWDEILGDGRKESLKEREKRGEWIKRKGMVDRSRVLNGKPWFIGNQILSLKPWMEVLDDNTGAFLISPMRIEIWKLPIH</sequence>
<organism evidence="1 2">
    <name type="scientific">Cinchona calisaya</name>
    <dbReference type="NCBI Taxonomy" id="153742"/>
    <lineage>
        <taxon>Eukaryota</taxon>
        <taxon>Viridiplantae</taxon>
        <taxon>Streptophyta</taxon>
        <taxon>Embryophyta</taxon>
        <taxon>Tracheophyta</taxon>
        <taxon>Spermatophyta</taxon>
        <taxon>Magnoliopsida</taxon>
        <taxon>eudicotyledons</taxon>
        <taxon>Gunneridae</taxon>
        <taxon>Pentapetalae</taxon>
        <taxon>asterids</taxon>
        <taxon>lamiids</taxon>
        <taxon>Gentianales</taxon>
        <taxon>Rubiaceae</taxon>
        <taxon>Cinchonoideae</taxon>
        <taxon>Cinchoneae</taxon>
        <taxon>Cinchona</taxon>
    </lineage>
</organism>
<evidence type="ECO:0000313" key="1">
    <source>
        <dbReference type="EMBL" id="KAL3507054.1"/>
    </source>
</evidence>
<accession>A0ABD2YM72</accession>
<dbReference type="Proteomes" id="UP001630127">
    <property type="component" value="Unassembled WGS sequence"/>
</dbReference>
<gene>
    <name evidence="1" type="ORF">ACH5RR_032436</name>
</gene>
<evidence type="ECO:0000313" key="2">
    <source>
        <dbReference type="Proteomes" id="UP001630127"/>
    </source>
</evidence>